<keyword evidence="2" id="KW-1185">Reference proteome</keyword>
<dbReference type="EMBL" id="WFLM01000003">
    <property type="protein sequence ID" value="KAB8039005.1"/>
    <property type="molecule type" value="Genomic_DNA"/>
</dbReference>
<dbReference type="RefSeq" id="WP_153420403.1">
    <property type="nucleotide sequence ID" value="NZ_WFLM01000003.1"/>
</dbReference>
<protein>
    <submittedName>
        <fullName evidence="1">Uncharacterized protein</fullName>
    </submittedName>
</protein>
<sequence length="165" mass="18563">MIAVDMPPQAVEVAPYAHESVVISSNKFMVPFADTFRTVLQVNNQTGYKVFITSSIDDWHQWNGGAKPNINFNGVTIAGSNYLKRNEDMNSTATNAKFTMNFKFTAASGDEEFGMRVDQADVFKTDYTYKYYPTFPLGTMDVTGYYQVDQKVMGNANIFTISHNQ</sequence>
<reference evidence="1 2" key="1">
    <citation type="submission" date="2019-10" db="EMBL/GenBank/DDBJ databases">
        <title>New species of Slilvanegrellaceae.</title>
        <authorList>
            <person name="Pitt A."/>
            <person name="Hahn M.W."/>
        </authorList>
    </citation>
    <scope>NUCLEOTIDE SEQUENCE [LARGE SCALE GENOMIC DNA]</scope>
    <source>
        <strain evidence="1 2">SP-Ram-0.45-NSY-1</strain>
    </source>
</reference>
<name>A0A6N6VY33_9BACT</name>
<accession>A0A6N6VY33</accession>
<dbReference type="OrthoDB" id="9838858at2"/>
<dbReference type="Proteomes" id="UP000437748">
    <property type="component" value="Unassembled WGS sequence"/>
</dbReference>
<dbReference type="AlphaFoldDB" id="A0A6N6VY33"/>
<evidence type="ECO:0000313" key="2">
    <source>
        <dbReference type="Proteomes" id="UP000437748"/>
    </source>
</evidence>
<organism evidence="1 2">
    <name type="scientific">Silvanigrella paludirubra</name>
    <dbReference type="NCBI Taxonomy" id="2499159"/>
    <lineage>
        <taxon>Bacteria</taxon>
        <taxon>Pseudomonadati</taxon>
        <taxon>Bdellovibrionota</taxon>
        <taxon>Oligoflexia</taxon>
        <taxon>Silvanigrellales</taxon>
        <taxon>Silvanigrellaceae</taxon>
        <taxon>Silvanigrella</taxon>
    </lineage>
</organism>
<gene>
    <name evidence="1" type="ORF">GCL60_09105</name>
</gene>
<evidence type="ECO:0000313" key="1">
    <source>
        <dbReference type="EMBL" id="KAB8039005.1"/>
    </source>
</evidence>
<comment type="caution">
    <text evidence="1">The sequence shown here is derived from an EMBL/GenBank/DDBJ whole genome shotgun (WGS) entry which is preliminary data.</text>
</comment>
<proteinExistence type="predicted"/>